<dbReference type="InterPro" id="IPR018508">
    <property type="entry name" value="3-dehydroquinate_DH_AS"/>
</dbReference>
<dbReference type="InterPro" id="IPR050146">
    <property type="entry name" value="Type-I_3-dehydroquinase"/>
</dbReference>
<dbReference type="GO" id="GO:0003855">
    <property type="term" value="F:3-dehydroquinate dehydratase activity"/>
    <property type="evidence" value="ECO:0007669"/>
    <property type="project" value="UniProtKB-UniRule"/>
</dbReference>
<dbReference type="InterPro" id="IPR013785">
    <property type="entry name" value="Aldolase_TIM"/>
</dbReference>
<dbReference type="PANTHER" id="PTHR43699:SF1">
    <property type="entry name" value="3-DEHYDROQUINATE DEHYDRATASE"/>
    <property type="match status" value="1"/>
</dbReference>
<feature type="binding site" evidence="5">
    <location>
        <position position="22"/>
    </location>
    <ligand>
        <name>3-dehydroquinate</name>
        <dbReference type="ChEBI" id="CHEBI:32364"/>
    </ligand>
</feature>
<proteinExistence type="inferred from homology"/>
<comment type="caution">
    <text evidence="6">The sequence shown here is derived from an EMBL/GenBank/DDBJ whole genome shotgun (WGS) entry which is preliminary data.</text>
</comment>
<reference evidence="6 7" key="1">
    <citation type="submission" date="2012-12" db="EMBL/GenBank/DDBJ databases">
        <title>Novel taxa of Listeriaceae from agricultural environments in the United States.</title>
        <authorList>
            <person name="den Bakker H.C."/>
            <person name="Allred A."/>
            <person name="Warchocki S."/>
            <person name="Wright E.M."/>
            <person name="Burrell A."/>
            <person name="Nightingale K.K."/>
            <person name="Kephart D."/>
            <person name="Wiedmann M."/>
        </authorList>
    </citation>
    <scope>NUCLEOTIDE SEQUENCE [LARGE SCALE GENOMIC DNA]</scope>
    <source>
        <strain evidence="6 7">FSL F6-1037</strain>
    </source>
</reference>
<dbReference type="PROSITE" id="PS01028">
    <property type="entry name" value="DEHYDROQUINASE_I"/>
    <property type="match status" value="1"/>
</dbReference>
<comment type="similarity">
    <text evidence="5">Belongs to the type-I 3-dehydroquinase family.</text>
</comment>
<dbReference type="NCBIfam" id="TIGR01093">
    <property type="entry name" value="aroD"/>
    <property type="match status" value="1"/>
</dbReference>
<evidence type="ECO:0000256" key="5">
    <source>
        <dbReference type="HAMAP-Rule" id="MF_00214"/>
    </source>
</evidence>
<feature type="active site" description="Schiff-base intermediate with substrate" evidence="5">
    <location>
        <position position="173"/>
    </location>
</feature>
<gene>
    <name evidence="5" type="primary">aroD</name>
    <name evidence="6" type="ORF">BCAMP_05950</name>
</gene>
<comment type="subunit">
    <text evidence="5">Homodimer.</text>
</comment>
<evidence type="ECO:0000256" key="4">
    <source>
        <dbReference type="ARBA" id="ARBA00023270"/>
    </source>
</evidence>
<dbReference type="STRING" id="1265861.BCAMP_05950"/>
<comment type="pathway">
    <text evidence="5">Metabolic intermediate biosynthesis; chorismate biosynthesis; chorismate from D-erythrose 4-phosphate and phosphoenolpyruvate: step 3/7.</text>
</comment>
<feature type="binding site" evidence="5">
    <location>
        <position position="214"/>
    </location>
    <ligand>
        <name>3-dehydroquinate</name>
        <dbReference type="ChEBI" id="CHEBI:32364"/>
    </ligand>
</feature>
<keyword evidence="4 5" id="KW-0704">Schiff base</keyword>
<dbReference type="UniPathway" id="UPA00053">
    <property type="reaction ID" value="UER00086"/>
</dbReference>
<evidence type="ECO:0000256" key="2">
    <source>
        <dbReference type="ARBA" id="ARBA00023141"/>
    </source>
</evidence>
<feature type="active site" description="Proton donor/acceptor" evidence="5">
    <location>
        <position position="146"/>
    </location>
</feature>
<dbReference type="Pfam" id="PF01487">
    <property type="entry name" value="DHquinase_I"/>
    <property type="match status" value="1"/>
</dbReference>
<keyword evidence="2 5" id="KW-0057">Aromatic amino acid biosynthesis</keyword>
<feature type="binding site" evidence="5">
    <location>
        <position position="233"/>
    </location>
    <ligand>
        <name>3-dehydroquinate</name>
        <dbReference type="ChEBI" id="CHEBI:32364"/>
    </ligand>
</feature>
<comment type="catalytic activity">
    <reaction evidence="1 5">
        <text>3-dehydroquinate = 3-dehydroshikimate + H2O</text>
        <dbReference type="Rhea" id="RHEA:21096"/>
        <dbReference type="ChEBI" id="CHEBI:15377"/>
        <dbReference type="ChEBI" id="CHEBI:16630"/>
        <dbReference type="ChEBI" id="CHEBI:32364"/>
        <dbReference type="EC" id="4.2.1.10"/>
    </reaction>
</comment>
<dbReference type="GO" id="GO:0046279">
    <property type="term" value="P:3,4-dihydroxybenzoate biosynthetic process"/>
    <property type="evidence" value="ECO:0007669"/>
    <property type="project" value="UniProtKB-ARBA"/>
</dbReference>
<dbReference type="FunFam" id="3.20.20.70:FF:000047">
    <property type="entry name" value="3-dehydroquinate dehydratase"/>
    <property type="match status" value="1"/>
</dbReference>
<feature type="binding site" evidence="5">
    <location>
        <begin position="49"/>
        <end position="51"/>
    </location>
    <ligand>
        <name>3-dehydroquinate</name>
        <dbReference type="ChEBI" id="CHEBI:32364"/>
    </ligand>
</feature>
<keyword evidence="5" id="KW-0028">Amino-acid biosynthesis</keyword>
<dbReference type="CDD" id="cd00502">
    <property type="entry name" value="DHQase_I"/>
    <property type="match status" value="1"/>
</dbReference>
<feature type="binding site" evidence="5">
    <location>
        <position position="237"/>
    </location>
    <ligand>
        <name>3-dehydroquinate</name>
        <dbReference type="ChEBI" id="CHEBI:32364"/>
    </ligand>
</feature>
<evidence type="ECO:0000256" key="1">
    <source>
        <dbReference type="ARBA" id="ARBA00001864"/>
    </source>
</evidence>
<dbReference type="SUPFAM" id="SSF51569">
    <property type="entry name" value="Aldolase"/>
    <property type="match status" value="1"/>
</dbReference>
<dbReference type="GO" id="GO:0008652">
    <property type="term" value="P:amino acid biosynthetic process"/>
    <property type="evidence" value="ECO:0007669"/>
    <property type="project" value="UniProtKB-KW"/>
</dbReference>
<accession>W7D3X3</accession>
<dbReference type="Gene3D" id="3.20.20.70">
    <property type="entry name" value="Aldolase class I"/>
    <property type="match status" value="1"/>
</dbReference>
<dbReference type="GO" id="GO:0009073">
    <property type="term" value="P:aromatic amino acid family biosynthetic process"/>
    <property type="evidence" value="ECO:0007669"/>
    <property type="project" value="UniProtKB-KW"/>
</dbReference>
<sequence>MGEQLMLGQVSIKEGTPRRCVSLSGATTAAIAAELKLFKQKKAFVDVLEWRVDCFVEWSNEPLRQEVLTIIKAAIGTTPLIFTCRTRAEGGQATLSTVTYEELLQWASATGSFAAIDIELALLPQLAPGLCSRIRQQGTKVIVSHHNFERTPPVQTMVNLLEAGADAEADITKLAVMPHSKLDVLRLIEASQRYACQRVPVITISMGALGQVSRLIGSFSGSVMTFGALEATSAPGQLEIEQLARQMY</sequence>
<dbReference type="HAMAP" id="MF_00214">
    <property type="entry name" value="AroD"/>
    <property type="match status" value="1"/>
</dbReference>
<dbReference type="RefSeq" id="WP_035314313.1">
    <property type="nucleotide sequence ID" value="NZ_AODH01000022.1"/>
</dbReference>
<dbReference type="OrthoDB" id="9813659at2"/>
<dbReference type="GO" id="GO:0009423">
    <property type="term" value="P:chorismate biosynthetic process"/>
    <property type="evidence" value="ECO:0007669"/>
    <property type="project" value="UniProtKB-UniRule"/>
</dbReference>
<protein>
    <recommendedName>
        <fullName evidence="5">3-dehydroquinate dehydratase</fullName>
        <shortName evidence="5">3-dehydroquinase</shortName>
        <ecNumber evidence="5">4.2.1.10</ecNumber>
    </recommendedName>
    <alternativeName>
        <fullName evidence="5">Type I DHQase</fullName>
    </alternativeName>
    <alternativeName>
        <fullName evidence="5">Type I dehydroquinase</fullName>
        <shortName evidence="5">DHQ1</shortName>
    </alternativeName>
</protein>
<organism evidence="6 7">
    <name type="scientific">Brochothrix campestris FSL F6-1037</name>
    <dbReference type="NCBI Taxonomy" id="1265861"/>
    <lineage>
        <taxon>Bacteria</taxon>
        <taxon>Bacillati</taxon>
        <taxon>Bacillota</taxon>
        <taxon>Bacilli</taxon>
        <taxon>Bacillales</taxon>
        <taxon>Listeriaceae</taxon>
        <taxon>Brochothrix</taxon>
    </lineage>
</organism>
<dbReference type="Proteomes" id="UP000019243">
    <property type="component" value="Unassembled WGS sequence"/>
</dbReference>
<dbReference type="PANTHER" id="PTHR43699">
    <property type="entry name" value="3-DEHYDROQUINATE DEHYDRATASE"/>
    <property type="match status" value="1"/>
</dbReference>
<evidence type="ECO:0000313" key="6">
    <source>
        <dbReference type="EMBL" id="EUJ39968.1"/>
    </source>
</evidence>
<keyword evidence="3 5" id="KW-0456">Lyase</keyword>
<dbReference type="AlphaFoldDB" id="W7D3X3"/>
<dbReference type="InterPro" id="IPR001381">
    <property type="entry name" value="DHquinase_I"/>
</dbReference>
<keyword evidence="7" id="KW-1185">Reference proteome</keyword>
<name>W7D3X3_9LIST</name>
<evidence type="ECO:0000256" key="3">
    <source>
        <dbReference type="ARBA" id="ARBA00023239"/>
    </source>
</evidence>
<dbReference type="EMBL" id="AODH01000022">
    <property type="protein sequence ID" value="EUJ39968.1"/>
    <property type="molecule type" value="Genomic_DNA"/>
</dbReference>
<feature type="binding site" evidence="5">
    <location>
        <position position="85"/>
    </location>
    <ligand>
        <name>3-dehydroquinate</name>
        <dbReference type="ChEBI" id="CHEBI:32364"/>
    </ligand>
</feature>
<evidence type="ECO:0000313" key="7">
    <source>
        <dbReference type="Proteomes" id="UP000019243"/>
    </source>
</evidence>
<comment type="function">
    <text evidence="5">Involved in the third step of the chorismate pathway, which leads to the biosynthesis of aromatic amino acids. Catalyzes the cis-dehydration of 3-dehydroquinate (DHQ) and introduces the first double bond of the aromatic ring to yield 3-dehydroshikimate.</text>
</comment>
<dbReference type="EC" id="4.2.1.10" evidence="5"/>